<protein>
    <recommendedName>
        <fullName evidence="4">ATP synthase subunit H, mitochondrial</fullName>
    </recommendedName>
</protein>
<dbReference type="AlphaFoldDB" id="A0A1X6MJR3"/>
<evidence type="ECO:0000313" key="3">
    <source>
        <dbReference type="Proteomes" id="UP000194127"/>
    </source>
</evidence>
<feature type="signal peptide" evidence="1">
    <location>
        <begin position="1"/>
        <end position="16"/>
    </location>
</feature>
<dbReference type="PANTHER" id="PTHR28207:SF1">
    <property type="entry name" value="ATP SYNTHASE SUBUNIT H, MITOCHONDRIAL"/>
    <property type="match status" value="1"/>
</dbReference>
<dbReference type="STRING" id="670580.A0A1X6MJR3"/>
<evidence type="ECO:0000256" key="1">
    <source>
        <dbReference type="SAM" id="SignalP"/>
    </source>
</evidence>
<evidence type="ECO:0000313" key="2">
    <source>
        <dbReference type="EMBL" id="OSX56624.1"/>
    </source>
</evidence>
<feature type="chain" id="PRO_5012507669" description="ATP synthase subunit H, mitochondrial" evidence="1">
    <location>
        <begin position="17"/>
        <end position="180"/>
    </location>
</feature>
<name>A0A1X6MJR3_9APHY</name>
<sequence length="180" mass="19070">MRRAEVVTILASIVVAVEVNGGAAGFGGGRERQPEPNRGRTRDHRHVTLLFLTMSSPLLRQASLAARSVSRSCAFSTSAVARKDFVQDLYIKELKAYKPPAPVKDAHVGAVKSYSIPAAPQPPTLPADLAAELSAYDAVEPVVTGQTASATHSPETLVTGADTFLAFLEADEPKAESAHH</sequence>
<dbReference type="RefSeq" id="XP_024333418.1">
    <property type="nucleotide sequence ID" value="XM_024482263.1"/>
</dbReference>
<accession>A0A1X6MJR3</accession>
<dbReference type="Pfam" id="PF10775">
    <property type="entry name" value="ATP_sub_h"/>
    <property type="match status" value="1"/>
</dbReference>
<dbReference type="EMBL" id="KZ110612">
    <property type="protein sequence ID" value="OSX56624.1"/>
    <property type="molecule type" value="Genomic_DNA"/>
</dbReference>
<dbReference type="Proteomes" id="UP000194127">
    <property type="component" value="Unassembled WGS sequence"/>
</dbReference>
<proteinExistence type="predicted"/>
<organism evidence="2 3">
    <name type="scientific">Postia placenta MAD-698-R-SB12</name>
    <dbReference type="NCBI Taxonomy" id="670580"/>
    <lineage>
        <taxon>Eukaryota</taxon>
        <taxon>Fungi</taxon>
        <taxon>Dikarya</taxon>
        <taxon>Basidiomycota</taxon>
        <taxon>Agaricomycotina</taxon>
        <taxon>Agaricomycetes</taxon>
        <taxon>Polyporales</taxon>
        <taxon>Adustoporiaceae</taxon>
        <taxon>Rhodonia</taxon>
    </lineage>
</organism>
<evidence type="ECO:0008006" key="4">
    <source>
        <dbReference type="Google" id="ProtNLM"/>
    </source>
</evidence>
<dbReference type="PANTHER" id="PTHR28207">
    <property type="entry name" value="ATP SYNTHASE SUBUNIT H, MITOCHONDRIAL"/>
    <property type="match status" value="1"/>
</dbReference>
<keyword evidence="1" id="KW-0732">Signal</keyword>
<dbReference type="GO" id="GO:0046933">
    <property type="term" value="F:proton-transporting ATP synthase activity, rotational mechanism"/>
    <property type="evidence" value="ECO:0007669"/>
    <property type="project" value="TreeGrafter"/>
</dbReference>
<reference evidence="2 3" key="1">
    <citation type="submission" date="2017-04" db="EMBL/GenBank/DDBJ databases">
        <title>Genome Sequence of the Model Brown-Rot Fungus Postia placenta SB12.</title>
        <authorList>
            <consortium name="DOE Joint Genome Institute"/>
            <person name="Gaskell J."/>
            <person name="Kersten P."/>
            <person name="Larrondo L.F."/>
            <person name="Canessa P."/>
            <person name="Martinez D."/>
            <person name="Hibbett D."/>
            <person name="Schmoll M."/>
            <person name="Kubicek C.P."/>
            <person name="Martinez A.T."/>
            <person name="Yadav J."/>
            <person name="Master E."/>
            <person name="Magnuson J.K."/>
            <person name="James T."/>
            <person name="Yaver D."/>
            <person name="Berka R."/>
            <person name="Labutti K."/>
            <person name="Lipzen A."/>
            <person name="Aerts A."/>
            <person name="Barry K."/>
            <person name="Henrissat B."/>
            <person name="Blanchette R."/>
            <person name="Grigoriev I."/>
            <person name="Cullen D."/>
        </authorList>
    </citation>
    <scope>NUCLEOTIDE SEQUENCE [LARGE SCALE GENOMIC DNA]</scope>
    <source>
        <strain evidence="2 3">MAD-698-R-SB12</strain>
    </source>
</reference>
<keyword evidence="3" id="KW-1185">Reference proteome</keyword>
<gene>
    <name evidence="2" type="ORF">POSPLADRAFT_1068056</name>
</gene>
<dbReference type="InterPro" id="IPR019711">
    <property type="entry name" value="ATP_synth_F0_suH"/>
</dbReference>
<dbReference type="OrthoDB" id="274752at2759"/>
<dbReference type="GeneID" id="36327213"/>